<gene>
    <name evidence="1" type="ORF">FPZ24_09150</name>
</gene>
<dbReference type="NCBIfam" id="NF005479">
    <property type="entry name" value="PRK07080.1"/>
    <property type="match status" value="1"/>
</dbReference>
<reference evidence="1 2" key="1">
    <citation type="submission" date="2019-07" db="EMBL/GenBank/DDBJ databases">
        <title>Full genome sequence of Sphingomonas sp. 4R-6-7(HKS19).</title>
        <authorList>
            <person name="Im W.-T."/>
        </authorList>
    </citation>
    <scope>NUCLEOTIDE SEQUENCE [LARGE SCALE GENOMIC DNA]</scope>
    <source>
        <strain evidence="1 2">HKS19</strain>
    </source>
</reference>
<dbReference type="AlphaFoldDB" id="A0A5B8LIB7"/>
<organism evidence="1 2">
    <name type="scientific">Sphingomonas panacisoli</name>
    <dbReference type="NCBI Taxonomy" id="1813879"/>
    <lineage>
        <taxon>Bacteria</taxon>
        <taxon>Pseudomonadati</taxon>
        <taxon>Pseudomonadota</taxon>
        <taxon>Alphaproteobacteria</taxon>
        <taxon>Sphingomonadales</taxon>
        <taxon>Sphingomonadaceae</taxon>
        <taxon>Sphingomonas</taxon>
    </lineage>
</organism>
<keyword evidence="2" id="KW-1185">Reference proteome</keyword>
<dbReference type="Gene3D" id="3.30.930.10">
    <property type="entry name" value="Bira Bifunctional Protein, Domain 2"/>
    <property type="match status" value="1"/>
</dbReference>
<dbReference type="KEGG" id="spai:FPZ24_09150"/>
<evidence type="ECO:0000313" key="2">
    <source>
        <dbReference type="Proteomes" id="UP000315673"/>
    </source>
</evidence>
<dbReference type="SUPFAM" id="SSF55681">
    <property type="entry name" value="Class II aaRS and biotin synthetases"/>
    <property type="match status" value="1"/>
</dbReference>
<dbReference type="Proteomes" id="UP000315673">
    <property type="component" value="Chromosome"/>
</dbReference>
<proteinExistence type="predicted"/>
<dbReference type="CDD" id="cd00670">
    <property type="entry name" value="Gly_His_Pro_Ser_Thr_tRS_core"/>
    <property type="match status" value="1"/>
</dbReference>
<dbReference type="EMBL" id="CP042306">
    <property type="protein sequence ID" value="QDZ07636.1"/>
    <property type="molecule type" value="Genomic_DNA"/>
</dbReference>
<dbReference type="EC" id="6.2.1.n2" evidence="1"/>
<keyword evidence="1" id="KW-0436">Ligase</keyword>
<dbReference type="OrthoDB" id="583154at2"/>
<sequence>MTDATGPTYDIDSFYQGLVEHGLIIPSEIQGGYGRGAVFEDILERFNDLVSRTAKDDGAEPMMFPPIVPRTLIEKVGYMDNFPHLCGSISSFFGGEKDARALSECVHAGERWEDRLDPTEAMLTPAACYPVYPTFAGTLPAGGRLATLTGWVYRHEPSPEPTRLQAFRMREFIRVGTVDQVVAWRNAWLERGLSLLKSLQLPVASDVANDPFFGRAGKMMAASQRDQRLKFEILCPVISADNPTAICSFNWHQDHFSATFDIKTSDGEVASTACLGFGLERVTLALIKTHGFDPATWPAEVRALLWP</sequence>
<dbReference type="InterPro" id="IPR045864">
    <property type="entry name" value="aa-tRNA-synth_II/BPL/LPL"/>
</dbReference>
<dbReference type="GO" id="GO:0016874">
    <property type="term" value="F:ligase activity"/>
    <property type="evidence" value="ECO:0007669"/>
    <property type="project" value="UniProtKB-KW"/>
</dbReference>
<name>A0A5B8LIB7_9SPHN</name>
<protein>
    <submittedName>
        <fullName evidence="1">Amino acid--[acyl-carrier-protein] ligase</fullName>
        <ecNumber evidence="1">6.2.1.n2</ecNumber>
    </submittedName>
</protein>
<dbReference type="RefSeq" id="WP_146571304.1">
    <property type="nucleotide sequence ID" value="NZ_CP042306.1"/>
</dbReference>
<accession>A0A5B8LIB7</accession>
<evidence type="ECO:0000313" key="1">
    <source>
        <dbReference type="EMBL" id="QDZ07636.1"/>
    </source>
</evidence>